<sequence length="1142" mass="129507">MTPAGPRIARCVALRVPSSWSRQKQRRARGATPRAASFRFPCSHSRPLSLPFLQVSACRCVRRPHLQQNRIPSRNSRPWALAPQLIHSLARATSAGPHRRLRPRPLPTKDSAQPSATTQREQPRRRAPRRPERAAASRLLPMLFGRADPARRGGESDHFATFPSPGVPEHCSPTWARPLPLSLVLSEPLILNPESLNICVDNIYQRLCLQWSVRVHNLTHYQLNQLKMVFQIQISRINTSNIIWVENYTSAVKWNQVLHWSWASVLPYKCATQFAGIRSRAEEKDATIKWNQVLQWSWASELPFQCAAHFVRIRSRVEEEDATIPRQMSWSEWSSWEKVDGQNSLGNDSLVVFPKERIVEEGSSVTFCYISRHYRENISCYLEGTRVHGEQFDPDVTVFTLNNVSFIRNTGTNFYCERDKKIAGSVLYVTEVLEEPKDFSCETQDFKTLNCTWDSGIHTNFLNITNYTLFESISRNKILCEHKNWYNWQVTQDSQEMYNFTLLADNFLRQRSVNIVFNLAHRVHPKSPFDLFVKNNSATKTTVTWKVHPIGNYSTLLCEVELYNKGEVIHRHNVSVTVSGNYLFHDLDTDTEYMVRVHCADANHFWKWSKWISQNFTTLAAAPSEAPDVWRSVKSKPGQCEVTLFWKPLSKLHANGKILFYNIIIETLDKAYDLPPLSIPASASNKTLTLDLCAYRFYITANNSVGRSPAAVIVTSGDPENNVEEERVNGTENGISLSWKPQPGDVLGYVVEWYECPWHLDCDPQWKNLGPNTTHTVVSSDAFTPGVRYNFKIYGIAANKSAYLLEKKTGYSQELAPSNNPEVFVNDLTPYSFTLDWQNYPANSSSQPGFIKVCCKYKINNLEQKTFTVKYLQPESSYQFLVTPYTSVGEGPDVLFTEVTTPDEYSHILLIYIFLMIFGVVVIIIICSLKIQWMKEKCYPDIPDPNKSSVLSLIKSKENPHLTIMNVNDCIPDAIEVINKPEESKIQFLGMKKSLTETGPSTPAYLYLLPAENNSSGPGPCICFENFTYNQAASNSSSCNHFSGSPRVPPNQLELLTAPEHLLKALEKNYMNSLGEIPAGETNLNYVSQLASLISGDKDNLTTNPPVPALCSEYKTQMAIPLGLVPPPQTETNNTPSISLPY</sequence>
<evidence type="ECO:0000256" key="10">
    <source>
        <dbReference type="ARBA" id="ARBA00023180"/>
    </source>
</evidence>
<evidence type="ECO:0000256" key="12">
    <source>
        <dbReference type="ARBA" id="ARBA00071726"/>
    </source>
</evidence>
<feature type="transmembrane region" description="Helical" evidence="15">
    <location>
        <begin position="909"/>
        <end position="929"/>
    </location>
</feature>
<evidence type="ECO:0000256" key="1">
    <source>
        <dbReference type="ARBA" id="ARBA00004479"/>
    </source>
</evidence>
<dbReference type="Gene3D" id="2.60.40.10">
    <property type="entry name" value="Immunoglobulins"/>
    <property type="match status" value="8"/>
</dbReference>
<dbReference type="PROSITE" id="PS50853">
    <property type="entry name" value="FN3"/>
    <property type="match status" value="3"/>
</dbReference>
<dbReference type="InterPro" id="IPR013783">
    <property type="entry name" value="Ig-like_fold"/>
</dbReference>
<dbReference type="Pfam" id="PF21177">
    <property type="entry name" value="LIF-R_Ig-like"/>
    <property type="match status" value="1"/>
</dbReference>
<dbReference type="InterPro" id="IPR048497">
    <property type="entry name" value="LIF-R-like_Ig-like"/>
</dbReference>
<keyword evidence="3 15" id="KW-0812">Transmembrane</keyword>
<dbReference type="FunFam" id="2.60.40.10:FF:000607">
    <property type="entry name" value="Leukemia inhibitory factor receptor"/>
    <property type="match status" value="1"/>
</dbReference>
<dbReference type="GO" id="GO:0004896">
    <property type="term" value="F:cytokine receptor activity"/>
    <property type="evidence" value="ECO:0007669"/>
    <property type="project" value="InterPro"/>
</dbReference>
<evidence type="ECO:0000313" key="17">
    <source>
        <dbReference type="EMBL" id="KAG8512683.1"/>
    </source>
</evidence>
<evidence type="ECO:0000313" key="18">
    <source>
        <dbReference type="Proteomes" id="UP000700334"/>
    </source>
</evidence>
<dbReference type="OrthoDB" id="6382334at2759"/>
<comment type="similarity">
    <text evidence="2">Belongs to the type I cytokine receptor family. Type 2 subfamily.</text>
</comment>
<gene>
    <name evidence="17" type="ORF">J0S82_007382</name>
</gene>
<evidence type="ECO:0000256" key="9">
    <source>
        <dbReference type="ARBA" id="ARBA00023170"/>
    </source>
</evidence>
<dbReference type="InterPro" id="IPR003529">
    <property type="entry name" value="Hematopoietin_rcpt_Gp130_CS"/>
</dbReference>
<reference evidence="17" key="1">
    <citation type="journal article" date="2021" name="Evol. Appl.">
        <title>The genome of the Pyrenean desman and the effects of bottlenecks and inbreeding on the genomic landscape of an endangered species.</title>
        <authorList>
            <person name="Escoda L."/>
            <person name="Castresana J."/>
        </authorList>
    </citation>
    <scope>NUCLEOTIDE SEQUENCE</scope>
    <source>
        <strain evidence="17">IBE-C5619</strain>
    </source>
</reference>
<dbReference type="Proteomes" id="UP000700334">
    <property type="component" value="Unassembled WGS sequence"/>
</dbReference>
<dbReference type="FunFam" id="2.60.40.10:FF:000738">
    <property type="entry name" value="Leukemia inhibitory factor receptor"/>
    <property type="match status" value="1"/>
</dbReference>
<evidence type="ECO:0000256" key="13">
    <source>
        <dbReference type="ARBA" id="ARBA00079310"/>
    </source>
</evidence>
<comment type="subcellular location">
    <subcellularLocation>
        <location evidence="1">Membrane</location>
        <topology evidence="1">Single-pass type I membrane protein</topology>
    </subcellularLocation>
</comment>
<dbReference type="CDD" id="cd00063">
    <property type="entry name" value="FN3"/>
    <property type="match status" value="3"/>
</dbReference>
<evidence type="ECO:0000256" key="3">
    <source>
        <dbReference type="ARBA" id="ARBA00022692"/>
    </source>
</evidence>
<feature type="region of interest" description="Disordered" evidence="14">
    <location>
        <begin position="91"/>
        <end position="135"/>
    </location>
</feature>
<organism evidence="17 18">
    <name type="scientific">Galemys pyrenaicus</name>
    <name type="common">Iberian desman</name>
    <name type="synonym">Pyrenean desman</name>
    <dbReference type="NCBI Taxonomy" id="202257"/>
    <lineage>
        <taxon>Eukaryota</taxon>
        <taxon>Metazoa</taxon>
        <taxon>Chordata</taxon>
        <taxon>Craniata</taxon>
        <taxon>Vertebrata</taxon>
        <taxon>Euteleostomi</taxon>
        <taxon>Mammalia</taxon>
        <taxon>Eutheria</taxon>
        <taxon>Laurasiatheria</taxon>
        <taxon>Eulipotyphla</taxon>
        <taxon>Talpidae</taxon>
        <taxon>Galemys</taxon>
    </lineage>
</organism>
<dbReference type="PANTHER" id="PTHR48423">
    <property type="entry name" value="INTERLEUKIN-27 RECEPTOR SUBUNIT ALPHA"/>
    <property type="match status" value="1"/>
</dbReference>
<comment type="caution">
    <text evidence="17">The sequence shown here is derived from an EMBL/GenBank/DDBJ whole genome shotgun (WGS) entry which is preliminary data.</text>
</comment>
<evidence type="ECO:0000256" key="11">
    <source>
        <dbReference type="ARBA" id="ARBA00064786"/>
    </source>
</evidence>
<dbReference type="PROSITE" id="PS01353">
    <property type="entry name" value="HEMATOPO_REC_L_F2"/>
    <property type="match status" value="1"/>
</dbReference>
<keyword evidence="7 15" id="KW-0472">Membrane</keyword>
<keyword evidence="4" id="KW-0732">Signal</keyword>
<dbReference type="AlphaFoldDB" id="A0A8J6A2L4"/>
<evidence type="ECO:0000256" key="4">
    <source>
        <dbReference type="ARBA" id="ARBA00022729"/>
    </source>
</evidence>
<dbReference type="PANTHER" id="PTHR48423:SF1">
    <property type="entry name" value="INTERLEUKIN-27 RECEPTOR SUBUNIT ALPHA"/>
    <property type="match status" value="1"/>
</dbReference>
<dbReference type="FunFam" id="2.60.40.10:FF:001289">
    <property type="entry name" value="Oncostatin-M-specific receptor subunit beta"/>
    <property type="match status" value="1"/>
</dbReference>
<evidence type="ECO:0000256" key="8">
    <source>
        <dbReference type="ARBA" id="ARBA00023157"/>
    </source>
</evidence>
<dbReference type="Pfam" id="PF17971">
    <property type="entry name" value="LIFR_D2"/>
    <property type="match status" value="2"/>
</dbReference>
<evidence type="ECO:0000256" key="2">
    <source>
        <dbReference type="ARBA" id="ARBA00008921"/>
    </source>
</evidence>
<keyword evidence="8" id="KW-1015">Disulfide bond</keyword>
<proteinExistence type="inferred from homology"/>
<feature type="compositionally biased region" description="Basic and acidic residues" evidence="14">
    <location>
        <begin position="121"/>
        <end position="135"/>
    </location>
</feature>
<dbReference type="InterPro" id="IPR003961">
    <property type="entry name" value="FN3_dom"/>
</dbReference>
<keyword evidence="10" id="KW-0325">Glycoprotein</keyword>
<evidence type="ECO:0000256" key="6">
    <source>
        <dbReference type="ARBA" id="ARBA00022989"/>
    </source>
</evidence>
<protein>
    <recommendedName>
        <fullName evidence="12">Oncostatin-M-specific receptor subunit beta</fullName>
    </recommendedName>
    <alternativeName>
        <fullName evidence="13">Interleukin-31 receptor subunit beta</fullName>
    </alternativeName>
</protein>
<keyword evidence="5" id="KW-0677">Repeat</keyword>
<dbReference type="EMBL" id="JAGFMF010011791">
    <property type="protein sequence ID" value="KAG8512683.1"/>
    <property type="molecule type" value="Genomic_DNA"/>
</dbReference>
<dbReference type="FunFam" id="2.60.40.10:FF:001148">
    <property type="entry name" value="oncostatin-M-specific receptor subunit beta"/>
    <property type="match status" value="1"/>
</dbReference>
<keyword evidence="6 15" id="KW-1133">Transmembrane helix</keyword>
<evidence type="ECO:0000259" key="16">
    <source>
        <dbReference type="PROSITE" id="PS50853"/>
    </source>
</evidence>
<evidence type="ECO:0000256" key="15">
    <source>
        <dbReference type="SAM" id="Phobius"/>
    </source>
</evidence>
<dbReference type="GO" id="GO:0038165">
    <property type="term" value="P:oncostatin-M-mediated signaling pathway"/>
    <property type="evidence" value="ECO:0007669"/>
    <property type="project" value="UniProtKB-ARBA"/>
</dbReference>
<dbReference type="InterPro" id="IPR052672">
    <property type="entry name" value="Type1_Cytokine_Rcpt_Type2"/>
</dbReference>
<evidence type="ECO:0000256" key="14">
    <source>
        <dbReference type="SAM" id="MobiDB-lite"/>
    </source>
</evidence>
<dbReference type="GO" id="GO:0005886">
    <property type="term" value="C:plasma membrane"/>
    <property type="evidence" value="ECO:0007669"/>
    <property type="project" value="UniProtKB-ARBA"/>
</dbReference>
<dbReference type="InterPro" id="IPR040817">
    <property type="entry name" value="LIFR_D2"/>
</dbReference>
<dbReference type="Pfam" id="PF25552">
    <property type="entry name" value="LIFR_D4"/>
    <property type="match status" value="1"/>
</dbReference>
<dbReference type="Pfam" id="PF00041">
    <property type="entry name" value="fn3"/>
    <property type="match status" value="1"/>
</dbReference>
<evidence type="ECO:0000256" key="7">
    <source>
        <dbReference type="ARBA" id="ARBA00023136"/>
    </source>
</evidence>
<feature type="domain" description="Fibronectin type-III" evidence="16">
    <location>
        <begin position="719"/>
        <end position="815"/>
    </location>
</feature>
<dbReference type="SMART" id="SM00060">
    <property type="entry name" value="FN3"/>
    <property type="match status" value="4"/>
</dbReference>
<dbReference type="InterPro" id="IPR036116">
    <property type="entry name" value="FN3_sf"/>
</dbReference>
<keyword evidence="18" id="KW-1185">Reference proteome</keyword>
<dbReference type="FunFam" id="2.60.40.10:FF:000657">
    <property type="entry name" value="Leukemia inhibitory factor receptor"/>
    <property type="match status" value="1"/>
</dbReference>
<keyword evidence="9 17" id="KW-0675">Receptor</keyword>
<feature type="domain" description="Fibronectin type-III" evidence="16">
    <location>
        <begin position="817"/>
        <end position="904"/>
    </location>
</feature>
<evidence type="ECO:0000256" key="5">
    <source>
        <dbReference type="ARBA" id="ARBA00022737"/>
    </source>
</evidence>
<comment type="subunit">
    <text evidence="11">Heterodimer composed of OSMR and IL6ST (type II OSM receptor). Heterodimer with IL31RA to form the IL31 receptor.</text>
</comment>
<dbReference type="FunFam" id="2.60.40.10:FF:000578">
    <property type="entry name" value="Leukemia inhibitory factor receptor"/>
    <property type="match status" value="1"/>
</dbReference>
<accession>A0A8J6A2L4</accession>
<name>A0A8J6A2L4_GALPY</name>
<dbReference type="SUPFAM" id="SSF49265">
    <property type="entry name" value="Fibronectin type III"/>
    <property type="match status" value="3"/>
</dbReference>
<feature type="domain" description="Fibronectin type-III" evidence="16">
    <location>
        <begin position="527"/>
        <end position="621"/>
    </location>
</feature>